<evidence type="ECO:0000313" key="2">
    <source>
        <dbReference type="Proteomes" id="UP000187203"/>
    </source>
</evidence>
<reference evidence="2" key="1">
    <citation type="submission" date="2013-09" db="EMBL/GenBank/DDBJ databases">
        <title>Corchorus olitorius genome sequencing.</title>
        <authorList>
            <person name="Alam M."/>
            <person name="Haque M.S."/>
            <person name="Islam M.S."/>
            <person name="Emdad E.M."/>
            <person name="Islam M.M."/>
            <person name="Ahmed B."/>
            <person name="Halim A."/>
            <person name="Hossen Q.M.M."/>
            <person name="Hossain M.Z."/>
            <person name="Ahmed R."/>
            <person name="Khan M.M."/>
            <person name="Islam R."/>
            <person name="Rashid M.M."/>
            <person name="Khan S.A."/>
            <person name="Rahman M.S."/>
            <person name="Alam M."/>
            <person name="Yahiya A.S."/>
            <person name="Khan M.S."/>
            <person name="Azam M.S."/>
            <person name="Haque T."/>
            <person name="Lashkar M.Z.H."/>
            <person name="Akhand A.I."/>
            <person name="Morshed G."/>
            <person name="Roy S."/>
            <person name="Uddin K.S."/>
            <person name="Rabeya T."/>
            <person name="Hossain A.S."/>
            <person name="Chowdhury A."/>
            <person name="Snigdha A.R."/>
            <person name="Mortoza M.S."/>
            <person name="Matin S.A."/>
            <person name="Hoque S.M.E."/>
            <person name="Islam M.K."/>
            <person name="Roy D.K."/>
            <person name="Haider R."/>
            <person name="Moosa M.M."/>
            <person name="Elias S.M."/>
            <person name="Hasan A.M."/>
            <person name="Jahan S."/>
            <person name="Shafiuddin M."/>
            <person name="Mahmood N."/>
            <person name="Shommy N.S."/>
        </authorList>
    </citation>
    <scope>NUCLEOTIDE SEQUENCE [LARGE SCALE GENOMIC DNA]</scope>
    <source>
        <strain evidence="2">cv. O-4</strain>
    </source>
</reference>
<name>A0A1R3JQM9_9ROSI</name>
<dbReference type="Proteomes" id="UP000187203">
    <property type="component" value="Unassembled WGS sequence"/>
</dbReference>
<dbReference type="AlphaFoldDB" id="A0A1R3JQM9"/>
<keyword evidence="2" id="KW-1185">Reference proteome</keyword>
<proteinExistence type="predicted"/>
<evidence type="ECO:0000313" key="1">
    <source>
        <dbReference type="EMBL" id="OMO97163.1"/>
    </source>
</evidence>
<sequence length="77" mass="8511">MKRVQCKIQSRRPRLKQELWSGPHADKSVLCLIVSREGNTRSRASKIGNGSDIPFSCPKANSGCLAQLLDSVAVFLR</sequence>
<organism evidence="1 2">
    <name type="scientific">Corchorus olitorius</name>
    <dbReference type="NCBI Taxonomy" id="93759"/>
    <lineage>
        <taxon>Eukaryota</taxon>
        <taxon>Viridiplantae</taxon>
        <taxon>Streptophyta</taxon>
        <taxon>Embryophyta</taxon>
        <taxon>Tracheophyta</taxon>
        <taxon>Spermatophyta</taxon>
        <taxon>Magnoliopsida</taxon>
        <taxon>eudicotyledons</taxon>
        <taxon>Gunneridae</taxon>
        <taxon>Pentapetalae</taxon>
        <taxon>rosids</taxon>
        <taxon>malvids</taxon>
        <taxon>Malvales</taxon>
        <taxon>Malvaceae</taxon>
        <taxon>Grewioideae</taxon>
        <taxon>Apeibeae</taxon>
        <taxon>Corchorus</taxon>
    </lineage>
</organism>
<protein>
    <submittedName>
        <fullName evidence="1">Uncharacterized protein</fullName>
    </submittedName>
</protein>
<accession>A0A1R3JQM9</accession>
<gene>
    <name evidence="1" type="ORF">COLO4_14821</name>
</gene>
<dbReference type="EMBL" id="AWUE01015464">
    <property type="protein sequence ID" value="OMO97163.1"/>
    <property type="molecule type" value="Genomic_DNA"/>
</dbReference>
<comment type="caution">
    <text evidence="1">The sequence shown here is derived from an EMBL/GenBank/DDBJ whole genome shotgun (WGS) entry which is preliminary data.</text>
</comment>